<accession>A0A8S9RNK8</accession>
<gene>
    <name evidence="1" type="ORF">F2Q69_00060186</name>
</gene>
<dbReference type="AlphaFoldDB" id="A0A8S9RNK8"/>
<evidence type="ECO:0000313" key="1">
    <source>
        <dbReference type="EMBL" id="KAF3574500.1"/>
    </source>
</evidence>
<organism evidence="1 2">
    <name type="scientific">Brassica cretica</name>
    <name type="common">Mustard</name>
    <dbReference type="NCBI Taxonomy" id="69181"/>
    <lineage>
        <taxon>Eukaryota</taxon>
        <taxon>Viridiplantae</taxon>
        <taxon>Streptophyta</taxon>
        <taxon>Embryophyta</taxon>
        <taxon>Tracheophyta</taxon>
        <taxon>Spermatophyta</taxon>
        <taxon>Magnoliopsida</taxon>
        <taxon>eudicotyledons</taxon>
        <taxon>Gunneridae</taxon>
        <taxon>Pentapetalae</taxon>
        <taxon>rosids</taxon>
        <taxon>malvids</taxon>
        <taxon>Brassicales</taxon>
        <taxon>Brassicaceae</taxon>
        <taxon>Brassiceae</taxon>
        <taxon>Brassica</taxon>
    </lineage>
</organism>
<reference evidence="1" key="1">
    <citation type="submission" date="2019-12" db="EMBL/GenBank/DDBJ databases">
        <title>Genome sequencing and annotation of Brassica cretica.</title>
        <authorList>
            <person name="Studholme D.J."/>
            <person name="Sarris P."/>
        </authorList>
    </citation>
    <scope>NUCLEOTIDE SEQUENCE</scope>
    <source>
        <strain evidence="1">PFS-109/04</strain>
        <tissue evidence="1">Leaf</tissue>
    </source>
</reference>
<sequence>MGNLAKDQPATVKVKQVRRSSDTRTTLSRTTETEQVYSGVYGTVYTSRCTHSYVHLLCTFLVYTSSCTLPGVHFSVYTYRRTLLGVHFSAYTSLCTLPGVHLPVYTSRCILPGVHFPV</sequence>
<evidence type="ECO:0000313" key="2">
    <source>
        <dbReference type="Proteomes" id="UP000712600"/>
    </source>
</evidence>
<dbReference type="Proteomes" id="UP000712600">
    <property type="component" value="Unassembled WGS sequence"/>
</dbReference>
<dbReference type="EMBL" id="QGKX02000095">
    <property type="protein sequence ID" value="KAF3574500.1"/>
    <property type="molecule type" value="Genomic_DNA"/>
</dbReference>
<proteinExistence type="predicted"/>
<name>A0A8S9RNK8_BRACR</name>
<protein>
    <submittedName>
        <fullName evidence="1">Uncharacterized protein</fullName>
    </submittedName>
</protein>
<comment type="caution">
    <text evidence="1">The sequence shown here is derived from an EMBL/GenBank/DDBJ whole genome shotgun (WGS) entry which is preliminary data.</text>
</comment>